<name>A0AAN8XF12_HALRR</name>
<evidence type="ECO:0000313" key="2">
    <source>
        <dbReference type="Proteomes" id="UP001381693"/>
    </source>
</evidence>
<sequence>MAYAPCMKRVSVEGTHCGNQYRYLADLVQGGSTVDGKLCCAHRKFRECVLDTTAVECDTGGVLLGAGNTPSQFMKDMLDQTMAFLLQRCTEHK</sequence>
<dbReference type="AlphaFoldDB" id="A0AAN8XF12"/>
<dbReference type="PANTHER" id="PTHR33964:SF9">
    <property type="match status" value="1"/>
</dbReference>
<dbReference type="EMBL" id="JAXCGZ010008143">
    <property type="protein sequence ID" value="KAK7077915.1"/>
    <property type="molecule type" value="Genomic_DNA"/>
</dbReference>
<evidence type="ECO:0000313" key="1">
    <source>
        <dbReference type="EMBL" id="KAK7077915.1"/>
    </source>
</evidence>
<proteinExistence type="predicted"/>
<gene>
    <name evidence="1" type="ORF">SK128_014774</name>
</gene>
<keyword evidence="2" id="KW-1185">Reference proteome</keyword>
<protein>
    <submittedName>
        <fullName evidence="1">Uncharacterized protein</fullName>
    </submittedName>
</protein>
<dbReference type="Proteomes" id="UP001381693">
    <property type="component" value="Unassembled WGS sequence"/>
</dbReference>
<comment type="caution">
    <text evidence="1">The sequence shown here is derived from an EMBL/GenBank/DDBJ whole genome shotgun (WGS) entry which is preliminary data.</text>
</comment>
<reference evidence="1 2" key="1">
    <citation type="submission" date="2023-11" db="EMBL/GenBank/DDBJ databases">
        <title>Halocaridina rubra genome assembly.</title>
        <authorList>
            <person name="Smith C."/>
        </authorList>
    </citation>
    <scope>NUCLEOTIDE SEQUENCE [LARGE SCALE GENOMIC DNA]</scope>
    <source>
        <strain evidence="1">EP-1</strain>
        <tissue evidence="1">Whole</tissue>
    </source>
</reference>
<dbReference type="PANTHER" id="PTHR33964">
    <property type="entry name" value="RE45066P-RELATED"/>
    <property type="match status" value="1"/>
</dbReference>
<accession>A0AAN8XF12</accession>
<organism evidence="1 2">
    <name type="scientific">Halocaridina rubra</name>
    <name type="common">Hawaiian red shrimp</name>
    <dbReference type="NCBI Taxonomy" id="373956"/>
    <lineage>
        <taxon>Eukaryota</taxon>
        <taxon>Metazoa</taxon>
        <taxon>Ecdysozoa</taxon>
        <taxon>Arthropoda</taxon>
        <taxon>Crustacea</taxon>
        <taxon>Multicrustacea</taxon>
        <taxon>Malacostraca</taxon>
        <taxon>Eumalacostraca</taxon>
        <taxon>Eucarida</taxon>
        <taxon>Decapoda</taxon>
        <taxon>Pleocyemata</taxon>
        <taxon>Caridea</taxon>
        <taxon>Atyoidea</taxon>
        <taxon>Atyidae</taxon>
        <taxon>Halocaridina</taxon>
    </lineage>
</organism>